<feature type="region of interest" description="Disordered" evidence="10">
    <location>
        <begin position="46"/>
        <end position="76"/>
    </location>
</feature>
<keyword evidence="3" id="KW-0698">rRNA processing</keyword>
<dbReference type="GO" id="GO:0051731">
    <property type="term" value="F:polynucleotide 5'-hydroxyl-kinase activity"/>
    <property type="evidence" value="ECO:0007669"/>
    <property type="project" value="InterPro"/>
</dbReference>
<proteinExistence type="inferred from homology"/>
<dbReference type="GO" id="GO:0005524">
    <property type="term" value="F:ATP binding"/>
    <property type="evidence" value="ECO:0007669"/>
    <property type="project" value="UniProtKB-KW"/>
</dbReference>
<dbReference type="InterPro" id="IPR032319">
    <property type="entry name" value="CLP1_P"/>
</dbReference>
<feature type="non-terminal residue" evidence="14">
    <location>
        <position position="847"/>
    </location>
</feature>
<dbReference type="Gene3D" id="3.40.50.300">
    <property type="entry name" value="P-loop containing nucleotide triphosphate hydrolases"/>
    <property type="match status" value="1"/>
</dbReference>
<dbReference type="SUPFAM" id="SSF52540">
    <property type="entry name" value="P-loop containing nucleoside triphosphate hydrolases"/>
    <property type="match status" value="1"/>
</dbReference>
<evidence type="ECO:0000256" key="4">
    <source>
        <dbReference type="ARBA" id="ARBA00022679"/>
    </source>
</evidence>
<feature type="region of interest" description="Disordered" evidence="10">
    <location>
        <begin position="198"/>
        <end position="230"/>
    </location>
</feature>
<evidence type="ECO:0000259" key="13">
    <source>
        <dbReference type="Pfam" id="PF25467"/>
    </source>
</evidence>
<feature type="domain" description="Clp1 P-loop" evidence="11">
    <location>
        <begin position="466"/>
        <end position="613"/>
    </location>
</feature>
<feature type="domain" description="NOL9 C-terminal" evidence="13">
    <location>
        <begin position="697"/>
        <end position="800"/>
    </location>
</feature>
<accession>A0A836G0P5</accession>
<dbReference type="InterPro" id="IPR057570">
    <property type="entry name" value="NOL9_C"/>
</dbReference>
<keyword evidence="15" id="KW-1185">Reference proteome</keyword>
<dbReference type="GO" id="GO:0000448">
    <property type="term" value="P:cleavage in ITS2 between 5.8S rRNA and LSU-rRNA of tricistronic rRNA transcript (SSU-rRNA, 5.8S rRNA, LSU-rRNA)"/>
    <property type="evidence" value="ECO:0007669"/>
    <property type="project" value="TreeGrafter"/>
</dbReference>
<feature type="region of interest" description="Disordered" evidence="10">
    <location>
        <begin position="243"/>
        <end position="266"/>
    </location>
</feature>
<evidence type="ECO:0000256" key="5">
    <source>
        <dbReference type="ARBA" id="ARBA00022741"/>
    </source>
</evidence>
<feature type="non-terminal residue" evidence="14">
    <location>
        <position position="1"/>
    </location>
</feature>
<protein>
    <recommendedName>
        <fullName evidence="9">Polynucleotide 5'-hydroxyl-kinase NOL9</fullName>
    </recommendedName>
</protein>
<dbReference type="PANTHER" id="PTHR12755">
    <property type="entry name" value="CLEAVAGE/POLYADENYLATION FACTOR IA SUBUNIT CLP1P"/>
    <property type="match status" value="1"/>
</dbReference>
<dbReference type="GO" id="GO:0005730">
    <property type="term" value="C:nucleolus"/>
    <property type="evidence" value="ECO:0007669"/>
    <property type="project" value="UniProtKB-SubCell"/>
</dbReference>
<feature type="domain" description="NOL9 N-terminal" evidence="12">
    <location>
        <begin position="268"/>
        <end position="424"/>
    </location>
</feature>
<reference evidence="14" key="1">
    <citation type="submission" date="2020-03" db="EMBL/GenBank/DDBJ databases">
        <title>Relaxed selection underlies rapid genomic changes in the transitions from sociality to social parasitism in ants.</title>
        <authorList>
            <person name="Bi X."/>
        </authorList>
    </citation>
    <scope>NUCLEOTIDE SEQUENCE</scope>
    <source>
        <strain evidence="14">BGI-DK2014a</strain>
        <tissue evidence="14">Whole body</tissue>
    </source>
</reference>
<dbReference type="InterPro" id="IPR045116">
    <property type="entry name" value="Clp1/Grc3"/>
</dbReference>
<dbReference type="Pfam" id="PF16575">
    <property type="entry name" value="CLP1_P"/>
    <property type="match status" value="1"/>
</dbReference>
<dbReference type="Pfam" id="PF24419">
    <property type="entry name" value="Cupin_NOL9"/>
    <property type="match status" value="1"/>
</dbReference>
<feature type="compositionally biased region" description="Polar residues" evidence="10">
    <location>
        <begin position="218"/>
        <end position="227"/>
    </location>
</feature>
<feature type="compositionally biased region" description="Polar residues" evidence="10">
    <location>
        <begin position="243"/>
        <end position="252"/>
    </location>
</feature>
<keyword evidence="5" id="KW-0547">Nucleotide-binding</keyword>
<evidence type="ECO:0000256" key="9">
    <source>
        <dbReference type="ARBA" id="ARBA00071212"/>
    </source>
</evidence>
<dbReference type="Pfam" id="PF25467">
    <property type="entry name" value="NOL9_C"/>
    <property type="match status" value="1"/>
</dbReference>
<evidence type="ECO:0000313" key="15">
    <source>
        <dbReference type="Proteomes" id="UP000669903"/>
    </source>
</evidence>
<evidence type="ECO:0000259" key="12">
    <source>
        <dbReference type="Pfam" id="PF24419"/>
    </source>
</evidence>
<evidence type="ECO:0000256" key="2">
    <source>
        <dbReference type="ARBA" id="ARBA00011003"/>
    </source>
</evidence>
<evidence type="ECO:0000256" key="6">
    <source>
        <dbReference type="ARBA" id="ARBA00022777"/>
    </source>
</evidence>
<comment type="caution">
    <text evidence="14">The sequence shown here is derived from an EMBL/GenBank/DDBJ whole genome shotgun (WGS) entry which is preliminary data.</text>
</comment>
<dbReference type="Proteomes" id="UP000669903">
    <property type="component" value="Unassembled WGS sequence"/>
</dbReference>
<organism evidence="14 15">
    <name type="scientific">Acromyrmex charruanus</name>
    <dbReference type="NCBI Taxonomy" id="2715315"/>
    <lineage>
        <taxon>Eukaryota</taxon>
        <taxon>Metazoa</taxon>
        <taxon>Ecdysozoa</taxon>
        <taxon>Arthropoda</taxon>
        <taxon>Hexapoda</taxon>
        <taxon>Insecta</taxon>
        <taxon>Pterygota</taxon>
        <taxon>Neoptera</taxon>
        <taxon>Endopterygota</taxon>
        <taxon>Hymenoptera</taxon>
        <taxon>Apocrita</taxon>
        <taxon>Aculeata</taxon>
        <taxon>Formicoidea</taxon>
        <taxon>Formicidae</taxon>
        <taxon>Myrmicinae</taxon>
        <taxon>Acromyrmex</taxon>
    </lineage>
</organism>
<feature type="compositionally biased region" description="Basic and acidic residues" evidence="10">
    <location>
        <begin position="204"/>
        <end position="213"/>
    </location>
</feature>
<gene>
    <name evidence="14" type="primary">Nol9</name>
    <name evidence="14" type="ORF">G6Z76_0006184</name>
</gene>
<sequence length="847" mass="95445">MRAALKNSHKGTTVNLVDDACASDMQNIFSLDEPVDTSIQRRSAQASLKHKKKYSDNKGSSNRTSETQYFTIDSEESGNLEQQTIGEIDTWQLDSESKTESKQKGTDNDLTHIAFNEKRNLGAPFVINALTDGVTSINLPKIFEPEQMIKLDKEMICDDTFEKINSLINIDRVMTDAKSGKSKYDRIEINHLELTSPVPSSITKNDESEDANKLKAASASNTNNPIQNRMRKKYVKNNSLQYIDRNSSTEASSPRRKNVNSHQHMDEKTPKIYCLRNLVIVIMKSGSRFCFTGKLLVKVLYGAVKIYGSVLNKSIDNTEVYSPRGYSNVVIETSEEFPEDSVEDVWTALAVKGITRDSESKLQIDVDNVQPGTAVLVLQNFENNLTHFLKTYFTYFRLFPNVKNPHYFSWTDPKRAEIILQATLRLEQYNFNYRQLIVDSCITTDIAERMLNRWRANEWSCTLIAGGKSVGKSTSMRYLINSLLGTSKKVVLIDVDPGQAECTPPGCISYNLIEEPLMGPNFTHLKAPVYQLFIDDVDVSRCVTRYLEGIKMLIEKLKECPILSRLPVVVNTMGFTKSLGWNIIIFTIKLINPSIILQIMSSKKKNNYNDVLSAAVVNNQKCSWTFCDETFIDWNRPCEHDLCLIYSQAEAVARNELSITPHQGRELVMLSYLSNIVHDKNDSSQYNTELSFNINEAVPYTAPFSSLCIIPQRLFGVPASRALNVINGNIVALCGIDLTEDSPKKSTNISNLQVLTQRSPLCTCYGFGIVRGVDMERQEVFIITPLPISIMQHVNCLAGCIPVPPVLLQLHQGAPYVGGNAELPTSREPRRGYFRMKYQNKNESSKS</sequence>
<evidence type="ECO:0000256" key="10">
    <source>
        <dbReference type="SAM" id="MobiDB-lite"/>
    </source>
</evidence>
<keyword evidence="7" id="KW-0067">ATP-binding</keyword>
<dbReference type="AlphaFoldDB" id="A0A836G0P5"/>
<dbReference type="PANTHER" id="PTHR12755:SF3">
    <property type="entry name" value="POLYNUCLEOTIDE 5'-HYDROXYL-KINASE NOL9"/>
    <property type="match status" value="1"/>
</dbReference>
<keyword evidence="8" id="KW-0539">Nucleus</keyword>
<keyword evidence="6 14" id="KW-0418">Kinase</keyword>
<evidence type="ECO:0000313" key="14">
    <source>
        <dbReference type="EMBL" id="KAG5341152.1"/>
    </source>
</evidence>
<evidence type="ECO:0000256" key="3">
    <source>
        <dbReference type="ARBA" id="ARBA00022552"/>
    </source>
</evidence>
<comment type="subcellular location">
    <subcellularLocation>
        <location evidence="1">Nucleus</location>
        <location evidence="1">Nucleolus</location>
    </subcellularLocation>
</comment>
<evidence type="ECO:0000256" key="8">
    <source>
        <dbReference type="ARBA" id="ARBA00023242"/>
    </source>
</evidence>
<evidence type="ECO:0000256" key="7">
    <source>
        <dbReference type="ARBA" id="ARBA00022840"/>
    </source>
</evidence>
<comment type="similarity">
    <text evidence="2">Belongs to the Clp1 family. NOL9/GRC3 subfamily.</text>
</comment>
<evidence type="ECO:0000259" key="11">
    <source>
        <dbReference type="Pfam" id="PF16575"/>
    </source>
</evidence>
<feature type="compositionally biased region" description="Polar residues" evidence="10">
    <location>
        <begin position="57"/>
        <end position="72"/>
    </location>
</feature>
<evidence type="ECO:0000256" key="1">
    <source>
        <dbReference type="ARBA" id="ARBA00004604"/>
    </source>
</evidence>
<keyword evidence="4" id="KW-0808">Transferase</keyword>
<dbReference type="EMBL" id="JAANIC010003323">
    <property type="protein sequence ID" value="KAG5341152.1"/>
    <property type="molecule type" value="Genomic_DNA"/>
</dbReference>
<dbReference type="InterPro" id="IPR057573">
    <property type="entry name" value="NOL9_N"/>
</dbReference>
<name>A0A836G0P5_9HYME</name>
<dbReference type="InterPro" id="IPR027417">
    <property type="entry name" value="P-loop_NTPase"/>
</dbReference>